<proteinExistence type="predicted"/>
<name>A0ACC0EZ08_9BASI</name>
<protein>
    <submittedName>
        <fullName evidence="1">Uncharacterized protein</fullName>
    </submittedName>
</protein>
<gene>
    <name evidence="1" type="ORF">MJO28_000816</name>
</gene>
<reference evidence="2" key="2">
    <citation type="journal article" date="2018" name="Mol. Plant Microbe Interact.">
        <title>Genome sequence resources for the wheat stripe rust pathogen (Puccinia striiformis f. sp. tritici) and the barley stripe rust pathogen (Puccinia striiformis f. sp. hordei).</title>
        <authorList>
            <person name="Xia C."/>
            <person name="Wang M."/>
            <person name="Yin C."/>
            <person name="Cornejo O.E."/>
            <person name="Hulbert S.H."/>
            <person name="Chen X."/>
        </authorList>
    </citation>
    <scope>NUCLEOTIDE SEQUENCE [LARGE SCALE GENOMIC DNA]</scope>
    <source>
        <strain evidence="2">93-210</strain>
    </source>
</reference>
<reference evidence="2" key="1">
    <citation type="journal article" date="2018" name="BMC Genomics">
        <title>Genomic insights into host adaptation between the wheat stripe rust pathogen (Puccinia striiformis f. sp. tritici) and the barley stripe rust pathogen (Puccinia striiformis f. sp. hordei).</title>
        <authorList>
            <person name="Xia C."/>
            <person name="Wang M."/>
            <person name="Yin C."/>
            <person name="Cornejo O.E."/>
            <person name="Hulbert S.H."/>
            <person name="Chen X."/>
        </authorList>
    </citation>
    <scope>NUCLEOTIDE SEQUENCE [LARGE SCALE GENOMIC DNA]</scope>
    <source>
        <strain evidence="2">93-210</strain>
    </source>
</reference>
<accession>A0ACC0EZ08</accession>
<dbReference type="Proteomes" id="UP001060170">
    <property type="component" value="Chromosome 1"/>
</dbReference>
<comment type="caution">
    <text evidence="1">The sequence shown here is derived from an EMBL/GenBank/DDBJ whole genome shotgun (WGS) entry which is preliminary data.</text>
</comment>
<evidence type="ECO:0000313" key="1">
    <source>
        <dbReference type="EMBL" id="KAI7962722.1"/>
    </source>
</evidence>
<keyword evidence="2" id="KW-1185">Reference proteome</keyword>
<reference evidence="1 2" key="3">
    <citation type="journal article" date="2022" name="Microbiol. Spectr.">
        <title>Folding features and dynamics of 3D genome architecture in plant fungal pathogens.</title>
        <authorList>
            <person name="Xia C."/>
        </authorList>
    </citation>
    <scope>NUCLEOTIDE SEQUENCE [LARGE SCALE GENOMIC DNA]</scope>
    <source>
        <strain evidence="1 2">93-210</strain>
    </source>
</reference>
<evidence type="ECO:0000313" key="2">
    <source>
        <dbReference type="Proteomes" id="UP001060170"/>
    </source>
</evidence>
<sequence length="307" mass="34075">MAKSPEETLAELQQEMNPVNAKIAMFEATLATTPQPVPQAIPNATQAIVLNKLMKSTTNIHREGNARKVVLDNHGTNYKQWEVSIDHTLMHAFCVDKIFVNNKGCWSSLASQQAASIRGRSKIELATTLLNLANDASPSDEFTIAKWSKDLSALTKLKVTTNELVGLMLQNAICPPAGTNLKTFEFSVNHSLNEKEDIKFDNVTKVIDAATSKLKPKPGTSDYSPMDLDKIQSFNQRNLARYVPPHLRNLAERQKADQVCLNQDKAAHHRGKGQSKSLLAKYGKNCAHCEEEGHCYISIWAHLLDNT</sequence>
<organism evidence="1 2">
    <name type="scientific">Puccinia striiformis f. sp. tritici</name>
    <dbReference type="NCBI Taxonomy" id="168172"/>
    <lineage>
        <taxon>Eukaryota</taxon>
        <taxon>Fungi</taxon>
        <taxon>Dikarya</taxon>
        <taxon>Basidiomycota</taxon>
        <taxon>Pucciniomycotina</taxon>
        <taxon>Pucciniomycetes</taxon>
        <taxon>Pucciniales</taxon>
        <taxon>Pucciniaceae</taxon>
        <taxon>Puccinia</taxon>
    </lineage>
</organism>
<dbReference type="EMBL" id="CM045865">
    <property type="protein sequence ID" value="KAI7962722.1"/>
    <property type="molecule type" value="Genomic_DNA"/>
</dbReference>